<evidence type="ECO:0000313" key="3">
    <source>
        <dbReference type="Proteomes" id="UP000694865"/>
    </source>
</evidence>
<reference evidence="4" key="1">
    <citation type="submission" date="2025-08" db="UniProtKB">
        <authorList>
            <consortium name="RefSeq"/>
        </authorList>
    </citation>
    <scope>IDENTIFICATION</scope>
    <source>
        <tissue evidence="4">Testes</tissue>
    </source>
</reference>
<dbReference type="RefSeq" id="XP_006824669.1">
    <property type="nucleotide sequence ID" value="XM_006824606.1"/>
</dbReference>
<evidence type="ECO:0000256" key="1">
    <source>
        <dbReference type="SAM" id="Phobius"/>
    </source>
</evidence>
<evidence type="ECO:0000259" key="2">
    <source>
        <dbReference type="Pfam" id="PF04961"/>
    </source>
</evidence>
<proteinExistence type="predicted"/>
<feature type="domain" description="Cyclodeaminase/cyclohydrolase" evidence="2">
    <location>
        <begin position="14"/>
        <end position="194"/>
    </location>
</feature>
<keyword evidence="1" id="KW-0812">Transmembrane</keyword>
<dbReference type="GeneID" id="102801272"/>
<dbReference type="Gene3D" id="1.20.120.680">
    <property type="entry name" value="Formiminotetrahydrofolate cyclodeaminase monomer, up-and-down helical bundle"/>
    <property type="match status" value="1"/>
</dbReference>
<keyword evidence="1" id="KW-1133">Transmembrane helix</keyword>
<dbReference type="InterPro" id="IPR007044">
    <property type="entry name" value="Cyclodeamin/CycHdrlase"/>
</dbReference>
<organism evidence="3 4">
    <name type="scientific">Saccoglossus kowalevskii</name>
    <name type="common">Acorn worm</name>
    <dbReference type="NCBI Taxonomy" id="10224"/>
    <lineage>
        <taxon>Eukaryota</taxon>
        <taxon>Metazoa</taxon>
        <taxon>Hemichordata</taxon>
        <taxon>Enteropneusta</taxon>
        <taxon>Harrimaniidae</taxon>
        <taxon>Saccoglossus</taxon>
    </lineage>
</organism>
<evidence type="ECO:0000313" key="4">
    <source>
        <dbReference type="RefSeq" id="XP_006824669.1"/>
    </source>
</evidence>
<dbReference type="Proteomes" id="UP000694865">
    <property type="component" value="Unplaced"/>
</dbReference>
<dbReference type="SUPFAM" id="SSF101262">
    <property type="entry name" value="Methenyltetrahydrofolate cyclohydrolase-like"/>
    <property type="match status" value="1"/>
</dbReference>
<keyword evidence="1" id="KW-0472">Membrane</keyword>
<accession>A0ABM0MXC8</accession>
<dbReference type="Pfam" id="PF04961">
    <property type="entry name" value="FTCD_C"/>
    <property type="match status" value="1"/>
</dbReference>
<gene>
    <name evidence="4" type="primary">LOC102801272</name>
</gene>
<keyword evidence="3" id="KW-1185">Reference proteome</keyword>
<name>A0ABM0MXC8_SACKO</name>
<sequence>MIRDDTEGPLISMSLKSFILNVGARSSAPGGGSAAAAIGAIGAGLGSMVGWMTYGNKKFHGLDKDMRAIIPSLHEAMHDLLPMIDADTTAFNQYMVACKLPKVTEEDKKIREQCMQGAMKTAVAVPMHVAVTINKCWPSMKELANKGNIQCKSDIQVGARSLETALWGAYYNVMINLPQLTDEEFKNKAQTDIEEALKKAQDCCKEILAIVEERKE</sequence>
<feature type="transmembrane region" description="Helical" evidence="1">
    <location>
        <begin position="34"/>
        <end position="54"/>
    </location>
</feature>
<protein>
    <submittedName>
        <fullName evidence="4">Formimidoyltransferase-cyclodeaminase-like</fullName>
    </submittedName>
</protein>
<dbReference type="InterPro" id="IPR036178">
    <property type="entry name" value="Formintransfe-cycloase-like_sf"/>
</dbReference>